<sequence>MPTKINTEWQWSSAEINELIEKAALKLGELNALSRFVPSVDAFIHMHVTQEAVLSSEGIQTNISEALLPENEIQPKRRGDWKEVRNYIRALEYSI</sequence>
<organism evidence="2 3">
    <name type="scientific">Thermaurantimonas aggregans</name>
    <dbReference type="NCBI Taxonomy" id="2173829"/>
    <lineage>
        <taxon>Bacteria</taxon>
        <taxon>Pseudomonadati</taxon>
        <taxon>Bacteroidota</taxon>
        <taxon>Flavobacteriia</taxon>
        <taxon>Flavobacteriales</taxon>
        <taxon>Schleiferiaceae</taxon>
        <taxon>Thermaurantimonas</taxon>
    </lineage>
</organism>
<comment type="caution">
    <text evidence="2">The sequence shown here is derived from an EMBL/GenBank/DDBJ whole genome shotgun (WGS) entry which is preliminary data.</text>
</comment>
<gene>
    <name evidence="2" type="ORF">JCM31826_01090</name>
</gene>
<accession>A0A401XHY9</accession>
<evidence type="ECO:0000259" key="1">
    <source>
        <dbReference type="Pfam" id="PF13784"/>
    </source>
</evidence>
<dbReference type="AlphaFoldDB" id="A0A401XHY9"/>
<feature type="domain" description="Fic/DOC N-terminal" evidence="1">
    <location>
        <begin position="18"/>
        <end position="94"/>
    </location>
</feature>
<dbReference type="RefSeq" id="WP_218019302.1">
    <property type="nucleotide sequence ID" value="NZ_BHZE01000001.1"/>
</dbReference>
<proteinExistence type="predicted"/>
<protein>
    <recommendedName>
        <fullName evidence="1">Fic/DOC N-terminal domain-containing protein</fullName>
    </recommendedName>
</protein>
<dbReference type="Pfam" id="PF13784">
    <property type="entry name" value="Fic_N"/>
    <property type="match status" value="1"/>
</dbReference>
<dbReference type="EMBL" id="BHZE01000001">
    <property type="protein sequence ID" value="GCD76627.1"/>
    <property type="molecule type" value="Genomic_DNA"/>
</dbReference>
<evidence type="ECO:0000313" key="3">
    <source>
        <dbReference type="Proteomes" id="UP000286715"/>
    </source>
</evidence>
<name>A0A401XHY9_9FLAO</name>
<dbReference type="InterPro" id="IPR025758">
    <property type="entry name" value="Fic/DOC_N"/>
</dbReference>
<dbReference type="Proteomes" id="UP000286715">
    <property type="component" value="Unassembled WGS sequence"/>
</dbReference>
<reference evidence="2 3" key="1">
    <citation type="submission" date="2018-11" db="EMBL/GenBank/DDBJ databases">
        <title>Schleiferia aggregans sp. nov., a moderately thermophilic heterotrophic bacterium isolated from microbial mats at a terrestrial hot spring.</title>
        <authorList>
            <person name="Iino T."/>
            <person name="Ohkuma M."/>
            <person name="Haruta S."/>
        </authorList>
    </citation>
    <scope>NUCLEOTIDE SEQUENCE [LARGE SCALE GENOMIC DNA]</scope>
    <source>
        <strain evidence="2 3">LA</strain>
    </source>
</reference>
<keyword evidence="3" id="KW-1185">Reference proteome</keyword>
<evidence type="ECO:0000313" key="2">
    <source>
        <dbReference type="EMBL" id="GCD76627.1"/>
    </source>
</evidence>